<accession>A0AAU8CIK0</accession>
<dbReference type="AlphaFoldDB" id="A0AAU8CIK0"/>
<proteinExistence type="predicted"/>
<sequence>MKDQTTTAAPVIEHLAEELATENLPIEIPEQPKQESPYRIFVSYIVGKDKFHNEVLNTPFEDIDTSSRYAATVNALKRMHDGKRITLLFFKSFEGD</sequence>
<reference evidence="1" key="1">
    <citation type="submission" date="2024-06" db="EMBL/GenBank/DDBJ databases">
        <title>Mesorhizobium karijinii sp. nov., a symbiont of the iconic Swainsona formosa from arid Australia.</title>
        <authorList>
            <person name="Hill Y.J."/>
            <person name="Watkin E.L.J."/>
            <person name="O'Hara G.W."/>
            <person name="Terpolilli J."/>
            <person name="Tye M.L."/>
            <person name="Kohlmeier M.G."/>
        </authorList>
    </citation>
    <scope>NUCLEOTIDE SEQUENCE</scope>
    <source>
        <strain evidence="1">WSM2240</strain>
    </source>
</reference>
<dbReference type="EMBL" id="CP159253">
    <property type="protein sequence ID" value="XCG46664.1"/>
    <property type="molecule type" value="Genomic_DNA"/>
</dbReference>
<gene>
    <name evidence="1" type="ORF">ABVK50_15195</name>
</gene>
<evidence type="ECO:0000313" key="1">
    <source>
        <dbReference type="EMBL" id="XCG46664.1"/>
    </source>
</evidence>
<dbReference type="RefSeq" id="WP_353640768.1">
    <property type="nucleotide sequence ID" value="NZ_CP159253.1"/>
</dbReference>
<organism evidence="1">
    <name type="scientific">Mesorhizobium sp. WSM2240</name>
    <dbReference type="NCBI Taxonomy" id="3228851"/>
    <lineage>
        <taxon>Bacteria</taxon>
        <taxon>Pseudomonadati</taxon>
        <taxon>Pseudomonadota</taxon>
        <taxon>Alphaproteobacteria</taxon>
        <taxon>Hyphomicrobiales</taxon>
        <taxon>Phyllobacteriaceae</taxon>
        <taxon>Mesorhizobium</taxon>
    </lineage>
</organism>
<name>A0AAU8CIK0_9HYPH</name>
<protein>
    <submittedName>
        <fullName evidence="1">Uncharacterized protein</fullName>
    </submittedName>
</protein>